<proteinExistence type="predicted"/>
<dbReference type="GO" id="GO:0005829">
    <property type="term" value="C:cytosol"/>
    <property type="evidence" value="ECO:0007669"/>
    <property type="project" value="TreeGrafter"/>
</dbReference>
<dbReference type="InterPro" id="IPR009078">
    <property type="entry name" value="Ferritin-like_SF"/>
</dbReference>
<dbReference type="InterPro" id="IPR052703">
    <property type="entry name" value="Aromatic_CoA_ox/epox"/>
</dbReference>
<evidence type="ECO:0000313" key="2">
    <source>
        <dbReference type="Proteomes" id="UP000295781"/>
    </source>
</evidence>
<dbReference type="InterPro" id="IPR007814">
    <property type="entry name" value="PaaA_PaaC"/>
</dbReference>
<dbReference type="PANTHER" id="PTHR30458:SF0">
    <property type="entry name" value="1,2-PHENYLACETYL-COA EPOXIDASE, SUBUNIT C"/>
    <property type="match status" value="1"/>
</dbReference>
<dbReference type="PANTHER" id="PTHR30458">
    <property type="entry name" value="PHENYLACETIC ACID DEGRADATION PROTEIN PAA"/>
    <property type="match status" value="1"/>
</dbReference>
<protein>
    <submittedName>
        <fullName evidence="1">Phenylacetic acid degradation protein</fullName>
    </submittedName>
</protein>
<dbReference type="AlphaFoldDB" id="A0A4P2PZC9"/>
<reference evidence="1 2" key="1">
    <citation type="submission" date="2015-09" db="EMBL/GenBank/DDBJ databases">
        <title>Sorangium comparison.</title>
        <authorList>
            <person name="Zaburannyi N."/>
            <person name="Bunk B."/>
            <person name="Overmann J."/>
            <person name="Mueller R."/>
        </authorList>
    </citation>
    <scope>NUCLEOTIDE SEQUENCE [LARGE SCALE GENOMIC DNA]</scope>
    <source>
        <strain evidence="1 2">So ceGT47</strain>
    </source>
</reference>
<dbReference type="SUPFAM" id="SSF47240">
    <property type="entry name" value="Ferritin-like"/>
    <property type="match status" value="1"/>
</dbReference>
<dbReference type="GO" id="GO:0010124">
    <property type="term" value="P:phenylacetate catabolic process"/>
    <property type="evidence" value="ECO:0007669"/>
    <property type="project" value="InterPro"/>
</dbReference>
<name>A0A4P2PZC9_SORCE</name>
<dbReference type="Pfam" id="PF05138">
    <property type="entry name" value="PaaA_PaaC"/>
    <property type="match status" value="1"/>
</dbReference>
<accession>A0A4P2PZC9</accession>
<dbReference type="Proteomes" id="UP000295781">
    <property type="component" value="Chromosome"/>
</dbReference>
<organism evidence="1 2">
    <name type="scientific">Sorangium cellulosum</name>
    <name type="common">Polyangium cellulosum</name>
    <dbReference type="NCBI Taxonomy" id="56"/>
    <lineage>
        <taxon>Bacteria</taxon>
        <taxon>Pseudomonadati</taxon>
        <taxon>Myxococcota</taxon>
        <taxon>Polyangia</taxon>
        <taxon>Polyangiales</taxon>
        <taxon>Polyangiaceae</taxon>
        <taxon>Sorangium</taxon>
    </lineage>
</organism>
<dbReference type="EMBL" id="CP012670">
    <property type="protein sequence ID" value="AUX21863.1"/>
    <property type="molecule type" value="Genomic_DNA"/>
</dbReference>
<gene>
    <name evidence="1" type="ORF">SOCEGT47_023590</name>
</gene>
<dbReference type="InterPro" id="IPR012347">
    <property type="entry name" value="Ferritin-like"/>
</dbReference>
<dbReference type="Gene3D" id="1.20.1260.10">
    <property type="match status" value="1"/>
</dbReference>
<evidence type="ECO:0000313" key="1">
    <source>
        <dbReference type="EMBL" id="AUX21863.1"/>
    </source>
</evidence>
<sequence length="277" mass="32137">MWNVRMSEIMRTSPGLLSVHAKTETMHDRILAEQVESGNARWVEGPEQFERMPEEYKDLVVHQMMAHTEGELSGADDYLELFYPMTDDPYEKKVCCERGGEEVDHYRKGAKVLADIGKDASFMMDIPLQDRSLYATEAVKRIDNWPERGFFSMLGEAAVLEILKEMAESSYKPIADMCPGVIKEERVHVAHGFRIIRDLCQTHEGTQQAQRALLRWWPVSLDVFGRSESKRSRLYVKWRLRKCTNEEARNRFIEAMVPKLQQLGLDVPDHSANRRFL</sequence>